<evidence type="ECO:0000313" key="2">
    <source>
        <dbReference type="Proteomes" id="UP000054928"/>
    </source>
</evidence>
<dbReference type="AlphaFoldDB" id="A0A0P1A5Q2"/>
<keyword evidence="2" id="KW-1185">Reference proteome</keyword>
<name>A0A0P1A5Q2_PLAHL</name>
<organism evidence="1 2">
    <name type="scientific">Plasmopara halstedii</name>
    <name type="common">Downy mildew of sunflower</name>
    <dbReference type="NCBI Taxonomy" id="4781"/>
    <lineage>
        <taxon>Eukaryota</taxon>
        <taxon>Sar</taxon>
        <taxon>Stramenopiles</taxon>
        <taxon>Oomycota</taxon>
        <taxon>Peronosporomycetes</taxon>
        <taxon>Peronosporales</taxon>
        <taxon>Peronosporaceae</taxon>
        <taxon>Plasmopara</taxon>
    </lineage>
</organism>
<proteinExistence type="predicted"/>
<dbReference type="InterPro" id="IPR024738">
    <property type="entry name" value="Hfi1/Tada1"/>
</dbReference>
<dbReference type="OrthoDB" id="122666at2759"/>
<dbReference type="RefSeq" id="XP_024572264.1">
    <property type="nucleotide sequence ID" value="XM_024729259.1"/>
</dbReference>
<sequence>MAELPALSEARKLKLQLFHRLQRTNCNAWERYWGSFRLYLVAKLSHKEFHAVAEELLGPNKHLHNEFVVALLSTACHENENENKKKNNLQPHLAQQIEKHSEEGNLAAKRDDTSMILDDVSLLDFKCAKQERSESDFEQQRISYNKKLELCVPDRFREHVSIINADKAKMCYFMAAHNPCMKWCQLSTCFVQAWE</sequence>
<dbReference type="Pfam" id="PF12767">
    <property type="entry name" value="SAGA-Tad1"/>
    <property type="match status" value="1"/>
</dbReference>
<dbReference type="EMBL" id="CCYD01000109">
    <property type="protein sequence ID" value="CEG35895.1"/>
    <property type="molecule type" value="Genomic_DNA"/>
</dbReference>
<dbReference type="GeneID" id="36395276"/>
<dbReference type="Proteomes" id="UP000054928">
    <property type="component" value="Unassembled WGS sequence"/>
</dbReference>
<evidence type="ECO:0000313" key="1">
    <source>
        <dbReference type="EMBL" id="CEG35895.1"/>
    </source>
</evidence>
<dbReference type="GO" id="GO:0070461">
    <property type="term" value="C:SAGA-type complex"/>
    <property type="evidence" value="ECO:0007669"/>
    <property type="project" value="InterPro"/>
</dbReference>
<reference evidence="2" key="1">
    <citation type="submission" date="2014-09" db="EMBL/GenBank/DDBJ databases">
        <authorList>
            <person name="Sharma Rahul"/>
            <person name="Thines Marco"/>
        </authorList>
    </citation>
    <scope>NUCLEOTIDE SEQUENCE [LARGE SCALE GENOMIC DNA]</scope>
</reference>
<protein>
    <submittedName>
        <fullName evidence="1">Transcriptional coactivator Hfi1/Transcriptional adapter 1</fullName>
    </submittedName>
</protein>
<accession>A0A0P1A5Q2</accession>